<keyword evidence="2" id="KW-1185">Reference proteome</keyword>
<evidence type="ECO:0000313" key="1">
    <source>
        <dbReference type="EMBL" id="KXN74457.1"/>
    </source>
</evidence>
<dbReference type="OrthoDB" id="20035at2759"/>
<dbReference type="PANTHER" id="PTHR46465">
    <property type="entry name" value="LATERAL SIGNALING TARGET PROTEIN 2 HOMOLOG"/>
    <property type="match status" value="1"/>
</dbReference>
<dbReference type="Proteomes" id="UP000070444">
    <property type="component" value="Unassembled WGS sequence"/>
</dbReference>
<dbReference type="AlphaFoldDB" id="A0A137PHH9"/>
<gene>
    <name evidence="1" type="ORF">CONCODRAFT_76848</name>
</gene>
<accession>A0A137PHH9</accession>
<proteinExistence type="predicted"/>
<protein>
    <submittedName>
        <fullName evidence="1">Uncharacterized protein</fullName>
    </submittedName>
</protein>
<dbReference type="PANTHER" id="PTHR46465:SF2">
    <property type="entry name" value="LATERAL SIGNALING TARGET PROTEIN 2 HOMOLOG"/>
    <property type="match status" value="1"/>
</dbReference>
<dbReference type="EMBL" id="KQ964423">
    <property type="protein sequence ID" value="KXN74457.1"/>
    <property type="molecule type" value="Genomic_DNA"/>
</dbReference>
<dbReference type="InterPro" id="IPR051118">
    <property type="entry name" value="LST-2"/>
</dbReference>
<organism evidence="1 2">
    <name type="scientific">Conidiobolus coronatus (strain ATCC 28846 / CBS 209.66 / NRRL 28638)</name>
    <name type="common">Delacroixia coronata</name>
    <dbReference type="NCBI Taxonomy" id="796925"/>
    <lineage>
        <taxon>Eukaryota</taxon>
        <taxon>Fungi</taxon>
        <taxon>Fungi incertae sedis</taxon>
        <taxon>Zoopagomycota</taxon>
        <taxon>Entomophthoromycotina</taxon>
        <taxon>Entomophthoromycetes</taxon>
        <taxon>Entomophthorales</taxon>
        <taxon>Ancylistaceae</taxon>
        <taxon>Conidiobolus</taxon>
    </lineage>
</organism>
<dbReference type="OMA" id="ARAGPRF"/>
<evidence type="ECO:0000313" key="2">
    <source>
        <dbReference type="Proteomes" id="UP000070444"/>
    </source>
</evidence>
<sequence length="409" mass="46437">MTTYSLRPLSTLSTYQSQNITPPSVARFAVPPPLHRTSPHYLVIPPNSAPTPSVLAIFNPITHHNTQSLLAPPLNKSNLLSLHFHAEQKLTETAITLSRIEHLKGPQFQFLMDQIHHAQALVLDAVYLIYKDMDDGLKCPKPHRSSLPSEDREALEAGFREYVLFAAQALTHGFQIRGLEQNTDQLMTPALQLIAAYQAVRQVFYLRATTCPEPPYQSLYDVLIDFDHAWTQFEAILFMSYHRTKTELESLPPQFPLLVHALHKTLHKSIGKGYVQESQVECVDPDLMISLPRLTLLNCILHKKYRLVDLDRPDQCFSWFLPHLPKLIRINKLVKGFTRTQLQTLKIQLSSGESDGNSSSSSEDNSDDHLEEVQVHQVFKLLCQVADSLCYGNNAKWLVRAMETVFQGL</sequence>
<name>A0A137PHH9_CONC2</name>
<reference evidence="1 2" key="1">
    <citation type="journal article" date="2015" name="Genome Biol. Evol.">
        <title>Phylogenomic analyses indicate that early fungi evolved digesting cell walls of algal ancestors of land plants.</title>
        <authorList>
            <person name="Chang Y."/>
            <person name="Wang S."/>
            <person name="Sekimoto S."/>
            <person name="Aerts A.L."/>
            <person name="Choi C."/>
            <person name="Clum A."/>
            <person name="LaButti K.M."/>
            <person name="Lindquist E.A."/>
            <person name="Yee Ngan C."/>
            <person name="Ohm R.A."/>
            <person name="Salamov A.A."/>
            <person name="Grigoriev I.V."/>
            <person name="Spatafora J.W."/>
            <person name="Berbee M.L."/>
        </authorList>
    </citation>
    <scope>NUCLEOTIDE SEQUENCE [LARGE SCALE GENOMIC DNA]</scope>
    <source>
        <strain evidence="1 2">NRRL 28638</strain>
    </source>
</reference>
<dbReference type="GO" id="GO:0031901">
    <property type="term" value="C:early endosome membrane"/>
    <property type="evidence" value="ECO:0007669"/>
    <property type="project" value="TreeGrafter"/>
</dbReference>